<evidence type="ECO:0000313" key="2">
    <source>
        <dbReference type="Proteomes" id="UP000189795"/>
    </source>
</evidence>
<dbReference type="Proteomes" id="UP000189795">
    <property type="component" value="Unassembled WGS sequence"/>
</dbReference>
<name>A0A1V4FIT6_LIMRT</name>
<organism evidence="1 2">
    <name type="scientific">Limosilactobacillus reuteri</name>
    <name type="common">Lactobacillus reuteri</name>
    <dbReference type="NCBI Taxonomy" id="1598"/>
    <lineage>
        <taxon>Bacteria</taxon>
        <taxon>Bacillati</taxon>
        <taxon>Bacillota</taxon>
        <taxon>Bacilli</taxon>
        <taxon>Lactobacillales</taxon>
        <taxon>Lactobacillaceae</taxon>
        <taxon>Limosilactobacillus</taxon>
    </lineage>
</organism>
<proteinExistence type="predicted"/>
<dbReference type="EMBL" id="MWVS01000120">
    <property type="protein sequence ID" value="OPG87585.1"/>
    <property type="molecule type" value="Genomic_DNA"/>
</dbReference>
<sequence length="85" mass="10366">MTNKELLDKINVLYGDIDFSREDFKNELHAKITMFFLDNPDHKVVLSKGQYRRLHDGWPHTWSPWDWIADVMVKKKMNRYIKWVD</sequence>
<comment type="caution">
    <text evidence="1">The sequence shown here is derived from an EMBL/GenBank/DDBJ whole genome shotgun (WGS) entry which is preliminary data.</text>
</comment>
<accession>A0A1V4FIT6</accession>
<dbReference type="RefSeq" id="WP_079376250.1">
    <property type="nucleotide sequence ID" value="NZ_MWVS01000120.1"/>
</dbReference>
<reference evidence="1 2" key="1">
    <citation type="submission" date="2017-03" db="EMBL/GenBank/DDBJ databases">
        <title>Antibiotic resistance of probiotic microorganisms.</title>
        <authorList>
            <person name="Sanudo A.I."/>
            <person name="Olivares M."/>
            <person name="Banuelos O."/>
        </authorList>
    </citation>
    <scope>NUCLEOTIDE SEQUENCE [LARGE SCALE GENOMIC DNA]</scope>
    <source>
        <strain evidence="1 2">CECT8605</strain>
    </source>
</reference>
<protein>
    <submittedName>
        <fullName evidence="1">Uncharacterized protein</fullName>
    </submittedName>
</protein>
<evidence type="ECO:0000313" key="1">
    <source>
        <dbReference type="EMBL" id="OPG87585.1"/>
    </source>
</evidence>
<dbReference type="AlphaFoldDB" id="A0A1V4FIT6"/>
<gene>
    <name evidence="1" type="ORF">B5D07_09985</name>
</gene>